<evidence type="ECO:0000256" key="3">
    <source>
        <dbReference type="ARBA" id="ARBA00022723"/>
    </source>
</evidence>
<dbReference type="InterPro" id="IPR009056">
    <property type="entry name" value="Cyt_c-like_dom"/>
</dbReference>
<dbReference type="Pfam" id="PF13442">
    <property type="entry name" value="Cytochrome_CBB3"/>
    <property type="match status" value="1"/>
</dbReference>
<dbReference type="InterPro" id="IPR036909">
    <property type="entry name" value="Cyt_c-like_dom_sf"/>
</dbReference>
<keyword evidence="5 6" id="KW-0408">Iron</keyword>
<evidence type="ECO:0000313" key="9">
    <source>
        <dbReference type="EMBL" id="MBZ1350350.1"/>
    </source>
</evidence>
<feature type="transmembrane region" description="Helical" evidence="7">
    <location>
        <begin position="21"/>
        <end position="43"/>
    </location>
</feature>
<reference evidence="9" key="1">
    <citation type="submission" date="2021-07" db="EMBL/GenBank/DDBJ databases">
        <title>New genus and species of the family Alcaligenaceae.</title>
        <authorList>
            <person name="Hahn M.W."/>
        </authorList>
    </citation>
    <scope>NUCLEOTIDE SEQUENCE</scope>
    <source>
        <strain evidence="9">LF4-65</strain>
    </source>
</reference>
<evidence type="ECO:0000313" key="10">
    <source>
        <dbReference type="Proteomes" id="UP000739565"/>
    </source>
</evidence>
<dbReference type="InterPro" id="IPR002323">
    <property type="entry name" value="Cyt_CIE"/>
</dbReference>
<keyword evidence="7" id="KW-1133">Transmembrane helix</keyword>
<proteinExistence type="predicted"/>
<evidence type="ECO:0000256" key="1">
    <source>
        <dbReference type="ARBA" id="ARBA00022448"/>
    </source>
</evidence>
<evidence type="ECO:0000256" key="6">
    <source>
        <dbReference type="PROSITE-ProRule" id="PRU00433"/>
    </source>
</evidence>
<dbReference type="EMBL" id="JAHXRI010000006">
    <property type="protein sequence ID" value="MBZ1350350.1"/>
    <property type="molecule type" value="Genomic_DNA"/>
</dbReference>
<dbReference type="GO" id="GO:0009055">
    <property type="term" value="F:electron transfer activity"/>
    <property type="evidence" value="ECO:0007669"/>
    <property type="project" value="InterPro"/>
</dbReference>
<feature type="domain" description="Cytochrome c" evidence="8">
    <location>
        <begin position="80"/>
        <end position="160"/>
    </location>
</feature>
<dbReference type="Gene3D" id="1.10.760.10">
    <property type="entry name" value="Cytochrome c-like domain"/>
    <property type="match status" value="1"/>
</dbReference>
<dbReference type="GO" id="GO:0020037">
    <property type="term" value="F:heme binding"/>
    <property type="evidence" value="ECO:0007669"/>
    <property type="project" value="InterPro"/>
</dbReference>
<keyword evidence="7" id="KW-0812">Transmembrane</keyword>
<organism evidence="9 10">
    <name type="scientific">Zwartia hollandica</name>
    <dbReference type="NCBI Taxonomy" id="324606"/>
    <lineage>
        <taxon>Bacteria</taxon>
        <taxon>Pseudomonadati</taxon>
        <taxon>Pseudomonadota</taxon>
        <taxon>Betaproteobacteria</taxon>
        <taxon>Burkholderiales</taxon>
        <taxon>Alcaligenaceae</taxon>
        <taxon>Zwartia</taxon>
    </lineage>
</organism>
<keyword evidence="7" id="KW-0472">Membrane</keyword>
<gene>
    <name evidence="9" type="ORF">KZZ10_06790</name>
</gene>
<dbReference type="AlphaFoldDB" id="A0A953N849"/>
<evidence type="ECO:0000256" key="2">
    <source>
        <dbReference type="ARBA" id="ARBA00022617"/>
    </source>
</evidence>
<protein>
    <submittedName>
        <fullName evidence="9">C-type cytochrome</fullName>
    </submittedName>
</protein>
<dbReference type="PANTHER" id="PTHR40942:SF4">
    <property type="entry name" value="CYTOCHROME C5"/>
    <property type="match status" value="1"/>
</dbReference>
<dbReference type="PRINTS" id="PR00607">
    <property type="entry name" value="CYTCHROMECIE"/>
</dbReference>
<dbReference type="GO" id="GO:0005506">
    <property type="term" value="F:iron ion binding"/>
    <property type="evidence" value="ECO:0007669"/>
    <property type="project" value="InterPro"/>
</dbReference>
<accession>A0A953N849</accession>
<dbReference type="PROSITE" id="PS51007">
    <property type="entry name" value="CYTC"/>
    <property type="match status" value="1"/>
</dbReference>
<evidence type="ECO:0000256" key="7">
    <source>
        <dbReference type="SAM" id="Phobius"/>
    </source>
</evidence>
<keyword evidence="10" id="KW-1185">Reference proteome</keyword>
<keyword evidence="2 6" id="KW-0349">Heme</keyword>
<keyword evidence="1" id="KW-0813">Transport</keyword>
<comment type="caution">
    <text evidence="9">The sequence shown here is derived from an EMBL/GenBank/DDBJ whole genome shotgun (WGS) entry which is preliminary data.</text>
</comment>
<dbReference type="PANTHER" id="PTHR40942">
    <property type="match status" value="1"/>
</dbReference>
<evidence type="ECO:0000256" key="5">
    <source>
        <dbReference type="ARBA" id="ARBA00023004"/>
    </source>
</evidence>
<evidence type="ECO:0000259" key="8">
    <source>
        <dbReference type="PROSITE" id="PS51007"/>
    </source>
</evidence>
<dbReference type="Proteomes" id="UP000739565">
    <property type="component" value="Unassembled WGS sequence"/>
</dbReference>
<keyword evidence="4" id="KW-0249">Electron transport</keyword>
<name>A0A953N849_9BURK</name>
<keyword evidence="3 6" id="KW-0479">Metal-binding</keyword>
<sequence>MSNTQPHEEEHHSPIKTPKQLIVTVVLSFILPVIIIILLANLVTAGVTVGAGSDTLGPEATAKRIAPIARLDLVDASGPKVYKTGEQVYKAVCAGCHTAGVAGALKFGDAGAWSTAIGTGLASMVANVVKGKGSMPAKGGNPALDDYEIARAVVYMANSAGGKFEEPAAPAPQAPAAK</sequence>
<dbReference type="SUPFAM" id="SSF46626">
    <property type="entry name" value="Cytochrome c"/>
    <property type="match status" value="1"/>
</dbReference>
<dbReference type="RefSeq" id="WP_259660728.1">
    <property type="nucleotide sequence ID" value="NZ_JAHXRI010000006.1"/>
</dbReference>
<evidence type="ECO:0000256" key="4">
    <source>
        <dbReference type="ARBA" id="ARBA00022982"/>
    </source>
</evidence>